<dbReference type="Pfam" id="PF26168">
    <property type="entry name" value="Glyco_transf_N"/>
    <property type="match status" value="1"/>
</dbReference>
<proteinExistence type="inferred from homology"/>
<dbReference type="PANTHER" id="PTHR48044">
    <property type="entry name" value="GLYCOSYLTRANSFERASE"/>
    <property type="match status" value="1"/>
</dbReference>
<evidence type="ECO:0000313" key="3">
    <source>
        <dbReference type="EMBL" id="GFP93056.1"/>
    </source>
</evidence>
<keyword evidence="3" id="KW-0808">Transferase</keyword>
<dbReference type="SUPFAM" id="SSF53756">
    <property type="entry name" value="UDP-Glycosyltransferase/glycogen phosphorylase"/>
    <property type="match status" value="1"/>
</dbReference>
<organism evidence="3 4">
    <name type="scientific">Phtheirospermum japonicum</name>
    <dbReference type="NCBI Taxonomy" id="374723"/>
    <lineage>
        <taxon>Eukaryota</taxon>
        <taxon>Viridiplantae</taxon>
        <taxon>Streptophyta</taxon>
        <taxon>Embryophyta</taxon>
        <taxon>Tracheophyta</taxon>
        <taxon>Spermatophyta</taxon>
        <taxon>Magnoliopsida</taxon>
        <taxon>eudicotyledons</taxon>
        <taxon>Gunneridae</taxon>
        <taxon>Pentapetalae</taxon>
        <taxon>asterids</taxon>
        <taxon>lamiids</taxon>
        <taxon>Lamiales</taxon>
        <taxon>Orobanchaceae</taxon>
        <taxon>Orobanchaceae incertae sedis</taxon>
        <taxon>Phtheirospermum</taxon>
    </lineage>
</organism>
<comment type="similarity">
    <text evidence="1">Belongs to the UDP-glycosyltransferase family.</text>
</comment>
<dbReference type="InterPro" id="IPR058980">
    <property type="entry name" value="Glyco_transf_N"/>
</dbReference>
<dbReference type="OrthoDB" id="5835829at2759"/>
<evidence type="ECO:0000259" key="2">
    <source>
        <dbReference type="Pfam" id="PF26168"/>
    </source>
</evidence>
<dbReference type="GO" id="GO:1901135">
    <property type="term" value="P:carbohydrate derivative metabolic process"/>
    <property type="evidence" value="ECO:0007669"/>
    <property type="project" value="UniProtKB-ARBA"/>
</dbReference>
<gene>
    <name evidence="3" type="ORF">PHJA_001449900</name>
</gene>
<feature type="domain" description="Glycosyltransferase N-terminal" evidence="2">
    <location>
        <begin position="7"/>
        <end position="218"/>
    </location>
</feature>
<dbReference type="Gene3D" id="3.40.50.2000">
    <property type="entry name" value="Glycogen Phosphorylase B"/>
    <property type="match status" value="1"/>
</dbReference>
<dbReference type="PANTHER" id="PTHR48044:SF29">
    <property type="entry name" value="GLYCOSYLTRANSFERASE"/>
    <property type="match status" value="1"/>
</dbReference>
<keyword evidence="4" id="KW-1185">Reference proteome</keyword>
<dbReference type="GO" id="GO:0008194">
    <property type="term" value="F:UDP-glycosyltransferase activity"/>
    <property type="evidence" value="ECO:0007669"/>
    <property type="project" value="UniProtKB-ARBA"/>
</dbReference>
<dbReference type="EMBL" id="BMAC01000300">
    <property type="protein sequence ID" value="GFP93056.1"/>
    <property type="molecule type" value="Genomic_DNA"/>
</dbReference>
<dbReference type="AlphaFoldDB" id="A0A830C1S3"/>
<name>A0A830C1S3_9LAMI</name>
<reference evidence="3" key="1">
    <citation type="submission" date="2020-07" db="EMBL/GenBank/DDBJ databases">
        <title>Ethylene signaling mediates host invasion by parasitic plants.</title>
        <authorList>
            <person name="Yoshida S."/>
        </authorList>
    </citation>
    <scope>NUCLEOTIDE SEQUENCE</scope>
    <source>
        <strain evidence="3">Okayama</strain>
    </source>
</reference>
<feature type="non-terminal residue" evidence="3">
    <location>
        <position position="224"/>
    </location>
</feature>
<accession>A0A830C1S3</accession>
<comment type="caution">
    <text evidence="3">The sequence shown here is derived from an EMBL/GenBank/DDBJ whole genome shotgun (WGS) entry which is preliminary data.</text>
</comment>
<evidence type="ECO:0000256" key="1">
    <source>
        <dbReference type="ARBA" id="ARBA00009995"/>
    </source>
</evidence>
<evidence type="ECO:0000313" key="4">
    <source>
        <dbReference type="Proteomes" id="UP000653305"/>
    </source>
</evidence>
<protein>
    <submittedName>
        <fullName evidence="3">Beta-d-glucosyl crocetin beta-1 6-glucosyltransferase</fullName>
    </submittedName>
</protein>
<dbReference type="Proteomes" id="UP000653305">
    <property type="component" value="Unassembled WGS sequence"/>
</dbReference>
<sequence length="224" mass="25114">MDTRERSIRVLMFPWLAHGHISPFLELAKSLSKRNFITYICSSPINLNPIKKTLSPKHSISIKLVELQIPTTPHLPPHYHTTNGLPPHLMGPLKRALDSARPVFSSILETLNPDLVLYDFLQPWAPEEAALKNIPAAVFFSTGAAASSLLLHHSFRAPGSEYPFPGIYFRVLSSGTNDHVRVRECVERSSDVVLMKTFRELEGKYIDFLSDLTHKKIVPVGALV</sequence>